<dbReference type="Proteomes" id="UP001500889">
    <property type="component" value="Chromosome J"/>
</dbReference>
<evidence type="ECO:0000259" key="1">
    <source>
        <dbReference type="Pfam" id="PF02889"/>
    </source>
</evidence>
<keyword evidence="2" id="KW-0378">Hydrolase</keyword>
<keyword evidence="2" id="KW-0347">Helicase</keyword>
<feature type="domain" description="SEC63" evidence="1">
    <location>
        <begin position="15"/>
        <end position="72"/>
    </location>
</feature>
<organism evidence="2 4">
    <name type="scientific">Drosophila madeirensis</name>
    <name type="common">Fruit fly</name>
    <dbReference type="NCBI Taxonomy" id="30013"/>
    <lineage>
        <taxon>Eukaryota</taxon>
        <taxon>Metazoa</taxon>
        <taxon>Ecdysozoa</taxon>
        <taxon>Arthropoda</taxon>
        <taxon>Hexapoda</taxon>
        <taxon>Insecta</taxon>
        <taxon>Pterygota</taxon>
        <taxon>Neoptera</taxon>
        <taxon>Endopterygota</taxon>
        <taxon>Diptera</taxon>
        <taxon>Brachycera</taxon>
        <taxon>Muscomorpha</taxon>
        <taxon>Ephydroidea</taxon>
        <taxon>Drosophilidae</taxon>
        <taxon>Drosophila</taxon>
        <taxon>Sophophora</taxon>
    </lineage>
</organism>
<dbReference type="InterPro" id="IPR004179">
    <property type="entry name" value="Sec63-dom"/>
</dbReference>
<proteinExistence type="predicted"/>
<keyword evidence="2" id="KW-0547">Nucleotide-binding</keyword>
<reference evidence="2 4" key="1">
    <citation type="submission" date="2024-02" db="EMBL/GenBank/DDBJ databases">
        <title>A chromosome-level genome assembly of Drosophila madeirensis, a fruit fly species endemic to Madeira island.</title>
        <authorList>
            <person name="Tomihara K."/>
            <person name="Llopart A."/>
            <person name="Yamamoto D."/>
        </authorList>
    </citation>
    <scope>NUCLEOTIDE SEQUENCE [LARGE SCALE GENOMIC DNA]</scope>
    <source>
        <strain evidence="2 4">RF1</strain>
    </source>
</reference>
<evidence type="ECO:0000313" key="4">
    <source>
        <dbReference type="Proteomes" id="UP001500889"/>
    </source>
</evidence>
<dbReference type="GO" id="GO:1990904">
    <property type="term" value="C:ribonucleoprotein complex"/>
    <property type="evidence" value="ECO:0007669"/>
    <property type="project" value="UniProtKB-KW"/>
</dbReference>
<keyword evidence="4" id="KW-1185">Reference proteome</keyword>
<dbReference type="Gene3D" id="1.10.3380.10">
    <property type="entry name" value="Sec63 N-terminal domain-like domain"/>
    <property type="match status" value="1"/>
</dbReference>
<evidence type="ECO:0000313" key="3">
    <source>
        <dbReference type="EMBL" id="BFF99100.1"/>
    </source>
</evidence>
<name>A0AAU9FTZ4_DROMD</name>
<keyword evidence="2" id="KW-0067">ATP-binding</keyword>
<keyword evidence="2" id="KW-0687">Ribonucleoprotein</keyword>
<evidence type="ECO:0000313" key="2">
    <source>
        <dbReference type="EMBL" id="BFF99099.1"/>
    </source>
</evidence>
<dbReference type="SUPFAM" id="SSF158702">
    <property type="entry name" value="Sec63 N-terminal domain-like"/>
    <property type="match status" value="1"/>
</dbReference>
<dbReference type="Pfam" id="PF02889">
    <property type="entry name" value="Sec63"/>
    <property type="match status" value="1"/>
</dbReference>
<protein>
    <submittedName>
        <fullName evidence="2">U5 small nuclear ribonucleoprotein 200 kDa helicase</fullName>
    </submittedName>
</protein>
<sequence length="77" mass="9143">MLAYNQLLRHMQMLSETEIDLIRDFLLSKKFHHISVRNKEKLELQQRMEHVLVPFKESIEEHSAKDSVLLQALSLDV</sequence>
<dbReference type="GO" id="GO:0004386">
    <property type="term" value="F:helicase activity"/>
    <property type="evidence" value="ECO:0007669"/>
    <property type="project" value="UniProtKB-KW"/>
</dbReference>
<dbReference type="EMBL" id="AP029265">
    <property type="protein sequence ID" value="BFF99100.1"/>
    <property type="molecule type" value="Genomic_DNA"/>
</dbReference>
<dbReference type="EMBL" id="AP029265">
    <property type="protein sequence ID" value="BFF99099.1"/>
    <property type="molecule type" value="Genomic_DNA"/>
</dbReference>
<dbReference type="AlphaFoldDB" id="A0AAU9FTZ4"/>
<accession>A0AAU9FTZ4</accession>
<gene>
    <name evidence="2" type="ORF">DMAD_07082</name>
    <name evidence="3" type="ORF">DMAD_07083</name>
</gene>